<keyword evidence="2" id="KW-1185">Reference proteome</keyword>
<reference evidence="3" key="3">
    <citation type="submission" date="2016-06" db="UniProtKB">
        <authorList>
            <consortium name="WormBaseParasite"/>
        </authorList>
    </citation>
    <scope>IDENTIFICATION</scope>
</reference>
<name>A0A183BR42_GLOPA</name>
<evidence type="ECO:0000313" key="3">
    <source>
        <dbReference type="WBParaSite" id="GPLIN_000307800"/>
    </source>
</evidence>
<evidence type="ECO:0000313" key="2">
    <source>
        <dbReference type="Proteomes" id="UP000050741"/>
    </source>
</evidence>
<dbReference type="AlphaFoldDB" id="A0A183BR42"/>
<dbReference type="WBParaSite" id="GPLIN_000307800">
    <property type="protein sequence ID" value="GPLIN_000307800"/>
    <property type="gene ID" value="GPLIN_000307800"/>
</dbReference>
<proteinExistence type="predicted"/>
<organism evidence="2 3">
    <name type="scientific">Globodera pallida</name>
    <name type="common">Potato cyst nematode worm</name>
    <name type="synonym">Heterodera pallida</name>
    <dbReference type="NCBI Taxonomy" id="36090"/>
    <lineage>
        <taxon>Eukaryota</taxon>
        <taxon>Metazoa</taxon>
        <taxon>Ecdysozoa</taxon>
        <taxon>Nematoda</taxon>
        <taxon>Chromadorea</taxon>
        <taxon>Rhabditida</taxon>
        <taxon>Tylenchina</taxon>
        <taxon>Tylenchomorpha</taxon>
        <taxon>Tylenchoidea</taxon>
        <taxon>Heteroderidae</taxon>
        <taxon>Heteroderinae</taxon>
        <taxon>Globodera</taxon>
    </lineage>
</organism>
<dbReference type="Proteomes" id="UP000050741">
    <property type="component" value="Unassembled WGS sequence"/>
</dbReference>
<feature type="region of interest" description="Disordered" evidence="1">
    <location>
        <begin position="40"/>
        <end position="71"/>
    </location>
</feature>
<evidence type="ECO:0000256" key="1">
    <source>
        <dbReference type="SAM" id="MobiDB-lite"/>
    </source>
</evidence>
<sequence>MGMNQGQRIMDENKMMIYVGNGHYKPASLQSAAQLGDNGVEIGTTKTGRKRKQNDAKSHICEMNGRRAPPRELETSQFIVKWWNG</sequence>
<reference evidence="2" key="1">
    <citation type="submission" date="2013-12" db="EMBL/GenBank/DDBJ databases">
        <authorList>
            <person name="Aslett M."/>
        </authorList>
    </citation>
    <scope>NUCLEOTIDE SEQUENCE [LARGE SCALE GENOMIC DNA]</scope>
    <source>
        <strain evidence="2">Lindley</strain>
    </source>
</reference>
<reference evidence="2" key="2">
    <citation type="submission" date="2014-05" db="EMBL/GenBank/DDBJ databases">
        <title>The genome and life-stage specific transcriptomes of Globodera pallida elucidate key aspects of plant parasitism by a cyst nematode.</title>
        <authorList>
            <person name="Cotton J.A."/>
            <person name="Lilley C.J."/>
            <person name="Jones L.M."/>
            <person name="Kikuchi T."/>
            <person name="Reid A.J."/>
            <person name="Thorpe P."/>
            <person name="Tsai I.J."/>
            <person name="Beasley H."/>
            <person name="Blok V."/>
            <person name="Cock P.J.A."/>
            <person name="Van den Akker S.E."/>
            <person name="Holroyd N."/>
            <person name="Hunt M."/>
            <person name="Mantelin S."/>
            <person name="Naghra H."/>
            <person name="Pain A."/>
            <person name="Palomares-Rius J.E."/>
            <person name="Zarowiecki M."/>
            <person name="Berriman M."/>
            <person name="Jones J.T."/>
            <person name="Urwin P.E."/>
        </authorList>
    </citation>
    <scope>NUCLEOTIDE SEQUENCE [LARGE SCALE GENOMIC DNA]</scope>
    <source>
        <strain evidence="2">Lindley</strain>
    </source>
</reference>
<accession>A0A183BR42</accession>
<protein>
    <submittedName>
        <fullName evidence="3">Uncharacterized protein</fullName>
    </submittedName>
</protein>